<gene>
    <name evidence="2" type="ordered locus">MHC_00375</name>
</gene>
<evidence type="ECO:0000313" key="3">
    <source>
        <dbReference type="Proteomes" id="UP000009135"/>
    </source>
</evidence>
<dbReference type="Proteomes" id="UP000009135">
    <property type="component" value="Chromosome"/>
</dbReference>
<dbReference type="AlphaFoldDB" id="H6N5I1"/>
<keyword evidence="1" id="KW-0812">Transmembrane</keyword>
<name>H6N5I1_MYCHN</name>
<proteinExistence type="predicted"/>
<dbReference type="EMBL" id="CP003199">
    <property type="protein sequence ID" value="AEW44941.1"/>
    <property type="molecule type" value="Genomic_DNA"/>
</dbReference>
<sequence length="69" mass="8105">MNVATIKEDKSLKSKEFDSISEIFERYKIDQYFWRSYKDTPRVRGFRAILAVGFLSVMLAIALCHFLLP</sequence>
<feature type="transmembrane region" description="Helical" evidence="1">
    <location>
        <begin position="45"/>
        <end position="68"/>
    </location>
</feature>
<dbReference type="KEGG" id="mhe:MHC_00375"/>
<keyword evidence="3" id="KW-1185">Reference proteome</keyword>
<reference evidence="2 3" key="1">
    <citation type="journal article" date="2012" name="J. Bacteriol.">
        <title>Complete genome sequence of Mycoplasma haemocanis strain Illinois.</title>
        <authorList>
            <person name="do Nascimento N.C."/>
            <person name="Guimaraes A.M."/>
            <person name="Santos A.P."/>
            <person name="Sanmiguel P.J."/>
            <person name="Messick J.B."/>
        </authorList>
    </citation>
    <scope>NUCLEOTIDE SEQUENCE [LARGE SCALE GENOMIC DNA]</scope>
    <source>
        <strain evidence="2 3">Illinois</strain>
    </source>
</reference>
<protein>
    <submittedName>
        <fullName evidence="2">Uncharacterized protein</fullName>
    </submittedName>
</protein>
<accession>H6N5I1</accession>
<dbReference type="STRING" id="1111676.MHC_00375"/>
<keyword evidence="1" id="KW-1133">Transmembrane helix</keyword>
<organism evidence="2 3">
    <name type="scientific">Mycoplasma haemocanis (strain Illinois)</name>
    <dbReference type="NCBI Taxonomy" id="1111676"/>
    <lineage>
        <taxon>Bacteria</taxon>
        <taxon>Bacillati</taxon>
        <taxon>Mycoplasmatota</taxon>
        <taxon>Mollicutes</taxon>
        <taxon>Mycoplasmataceae</taxon>
        <taxon>Mycoplasma</taxon>
    </lineage>
</organism>
<dbReference type="HOGENOM" id="CLU_2807806_0_0_14"/>
<keyword evidence="1" id="KW-0472">Membrane</keyword>
<evidence type="ECO:0000313" key="2">
    <source>
        <dbReference type="EMBL" id="AEW44941.1"/>
    </source>
</evidence>
<evidence type="ECO:0000256" key="1">
    <source>
        <dbReference type="SAM" id="Phobius"/>
    </source>
</evidence>